<gene>
    <name evidence="2" type="ordered locus">KRH_16940</name>
</gene>
<keyword evidence="3" id="KW-1185">Reference proteome</keyword>
<accession>B2GL85</accession>
<dbReference type="STRING" id="378753.KRH_16940"/>
<dbReference type="PANTHER" id="PTHR47129">
    <property type="entry name" value="QUINONE OXIDOREDUCTASE 2"/>
    <property type="match status" value="1"/>
</dbReference>
<dbReference type="eggNOG" id="COG0702">
    <property type="taxonomic scope" value="Bacteria"/>
</dbReference>
<name>B2GL85_KOCRD</name>
<sequence length="287" mass="29966">MSIVITGATGQLGRQVVETLLERNVPPQEIVAAGRAVEKIADLAQRGVHVRKMDYTDAASVGKAIKGASKVLLISGSEVGQRVEQHRTVIEAAQREGIELVAYTSIANADGSGMKLAVEHQATETLLKQSGVPFVLLRNSWYLENYTDQLPGVLAQGALVGSAGNGRVSAASRADYAQAAAAVLLADDQAGRIYELGGDKPFTMAELAAEISAAAGKHISYQDLPPREYAAMLVRVGVPEGGAEILADSDLGIARGDLLVNSGDLNRLIGRPATSMAEAVRSAVAAI</sequence>
<dbReference type="CDD" id="cd05269">
    <property type="entry name" value="TMR_SDR_a"/>
    <property type="match status" value="1"/>
</dbReference>
<reference evidence="2 3" key="1">
    <citation type="journal article" date="2008" name="J. Bacteriol.">
        <title>Complete genome sequence of the soil actinomycete Kocuria rhizophila.</title>
        <authorList>
            <person name="Takarada H."/>
            <person name="Sekine M."/>
            <person name="Kosugi H."/>
            <person name="Matsuo Y."/>
            <person name="Fujisawa T."/>
            <person name="Omata S."/>
            <person name="Kishi E."/>
            <person name="Shimizu A."/>
            <person name="Tsukatani N."/>
            <person name="Tanikawa S."/>
            <person name="Fujita N."/>
            <person name="Harayama S."/>
        </authorList>
    </citation>
    <scope>NUCLEOTIDE SEQUENCE [LARGE SCALE GENOMIC DNA]</scope>
    <source>
        <strain evidence="3">ATCC 9341 / DSM 348 / NBRC 103217 / DC2201</strain>
    </source>
</reference>
<feature type="domain" description="NAD(P)-binding" evidence="1">
    <location>
        <begin position="7"/>
        <end position="184"/>
    </location>
</feature>
<dbReference type="Proteomes" id="UP000008838">
    <property type="component" value="Chromosome"/>
</dbReference>
<dbReference type="AlphaFoldDB" id="B2GL85"/>
<dbReference type="Gene3D" id="3.40.50.720">
    <property type="entry name" value="NAD(P)-binding Rossmann-like Domain"/>
    <property type="match status" value="1"/>
</dbReference>
<dbReference type="SUPFAM" id="SSF51735">
    <property type="entry name" value="NAD(P)-binding Rossmann-fold domains"/>
    <property type="match status" value="1"/>
</dbReference>
<evidence type="ECO:0000313" key="3">
    <source>
        <dbReference type="Proteomes" id="UP000008838"/>
    </source>
</evidence>
<dbReference type="PANTHER" id="PTHR47129:SF1">
    <property type="entry name" value="NMRA-LIKE DOMAIN-CONTAINING PROTEIN"/>
    <property type="match status" value="1"/>
</dbReference>
<dbReference type="InterPro" id="IPR016040">
    <property type="entry name" value="NAD(P)-bd_dom"/>
</dbReference>
<dbReference type="OrthoDB" id="5510591at2"/>
<dbReference type="InterPro" id="IPR052718">
    <property type="entry name" value="NmrA-type_oxidoreductase"/>
</dbReference>
<dbReference type="RefSeq" id="WP_012398762.1">
    <property type="nucleotide sequence ID" value="NC_010617.1"/>
</dbReference>
<dbReference type="EMBL" id="AP009152">
    <property type="protein sequence ID" value="BAG30041.1"/>
    <property type="molecule type" value="Genomic_DNA"/>
</dbReference>
<dbReference type="KEGG" id="krh:KRH_16940"/>
<dbReference type="HOGENOM" id="CLU_007383_10_4_11"/>
<dbReference type="Pfam" id="PF13460">
    <property type="entry name" value="NAD_binding_10"/>
    <property type="match status" value="1"/>
</dbReference>
<dbReference type="InterPro" id="IPR036291">
    <property type="entry name" value="NAD(P)-bd_dom_sf"/>
</dbReference>
<dbReference type="Gene3D" id="3.90.25.10">
    <property type="entry name" value="UDP-galactose 4-epimerase, domain 1"/>
    <property type="match status" value="1"/>
</dbReference>
<proteinExistence type="predicted"/>
<organism evidence="2 3">
    <name type="scientific">Kocuria rhizophila (strain ATCC 9341 / DSM 348 / NBRC 103217 / DC2201)</name>
    <dbReference type="NCBI Taxonomy" id="378753"/>
    <lineage>
        <taxon>Bacteria</taxon>
        <taxon>Bacillati</taxon>
        <taxon>Actinomycetota</taxon>
        <taxon>Actinomycetes</taxon>
        <taxon>Micrococcales</taxon>
        <taxon>Micrococcaceae</taxon>
        <taxon>Kocuria</taxon>
    </lineage>
</organism>
<evidence type="ECO:0000313" key="2">
    <source>
        <dbReference type="EMBL" id="BAG30041.1"/>
    </source>
</evidence>
<protein>
    <submittedName>
        <fullName evidence="2">Putative NAD(P)H--quinone oxidoreductase</fullName>
    </submittedName>
</protein>
<evidence type="ECO:0000259" key="1">
    <source>
        <dbReference type="Pfam" id="PF13460"/>
    </source>
</evidence>